<keyword evidence="1" id="KW-1185">Reference proteome</keyword>
<evidence type="ECO:0000313" key="2">
    <source>
        <dbReference type="WBParaSite" id="nRc.2.0.1.t25119-RA"/>
    </source>
</evidence>
<dbReference type="WBParaSite" id="nRc.2.0.1.t25119-RA">
    <property type="protein sequence ID" value="nRc.2.0.1.t25119-RA"/>
    <property type="gene ID" value="nRc.2.0.1.g25119"/>
</dbReference>
<dbReference type="SUPFAM" id="SSF50630">
    <property type="entry name" value="Acid proteases"/>
    <property type="match status" value="1"/>
</dbReference>
<dbReference type="AlphaFoldDB" id="A0A915JFZ2"/>
<proteinExistence type="predicted"/>
<reference evidence="2" key="1">
    <citation type="submission" date="2022-11" db="UniProtKB">
        <authorList>
            <consortium name="WormBaseParasite"/>
        </authorList>
    </citation>
    <scope>IDENTIFICATION</scope>
</reference>
<dbReference type="Proteomes" id="UP000887565">
    <property type="component" value="Unplaced"/>
</dbReference>
<sequence length="485" mass="53697">MIGPEGLQQNILAILAEIITEQGIAAKFLQCSHEIHAKFTELAFSGLETKATLAAKILDEITKAKNQQHYSLANLSLQDNSAFMNQYQNFTNGEQNWNAVNDAESSYFSFLTNGDPLELDSVDAYGMATVGGAVNDYNSVFVPNLGQNSSGLKFPLTNFEYCFVVKCSVARLKFSLASTRKGRLPFTVFLPFYGQGRCPTYLISPASLPKPEPSNFLAKSDRIRLVVTPSENFEEWAKKLEKQMFLKGLKIDDNALKLIFLEFHLEGDALVKFENITNSPNPPETYEQTKQALLDAFPVVQDTLFYRQILWDRRQKGTATDGQVASWDNSSLMSTLGDLGGCKPSSGHCVMSDGVAVWNETALEAICPFDPLGGDNQRMPHILVTVNRQAVASAMVNCGATFTLVDKRIVDQLDGVKIEPTNMNPIAANNMSIQILGSIYLMIEVGTIKEIVMALVQESCAADVLLGSNFLFRFKQWAINNERLY</sequence>
<protein>
    <submittedName>
        <fullName evidence="2">Uncharacterized protein</fullName>
    </submittedName>
</protein>
<organism evidence="1 2">
    <name type="scientific">Romanomermis culicivorax</name>
    <name type="common">Nematode worm</name>
    <dbReference type="NCBI Taxonomy" id="13658"/>
    <lineage>
        <taxon>Eukaryota</taxon>
        <taxon>Metazoa</taxon>
        <taxon>Ecdysozoa</taxon>
        <taxon>Nematoda</taxon>
        <taxon>Enoplea</taxon>
        <taxon>Dorylaimia</taxon>
        <taxon>Mermithida</taxon>
        <taxon>Mermithoidea</taxon>
        <taxon>Mermithidae</taxon>
        <taxon>Romanomermis</taxon>
    </lineage>
</organism>
<dbReference type="CDD" id="cd00303">
    <property type="entry name" value="retropepsin_like"/>
    <property type="match status" value="1"/>
</dbReference>
<accession>A0A915JFZ2</accession>
<dbReference type="Gene3D" id="2.40.70.10">
    <property type="entry name" value="Acid Proteases"/>
    <property type="match status" value="1"/>
</dbReference>
<evidence type="ECO:0000313" key="1">
    <source>
        <dbReference type="Proteomes" id="UP000887565"/>
    </source>
</evidence>
<dbReference type="InterPro" id="IPR021109">
    <property type="entry name" value="Peptidase_aspartic_dom_sf"/>
</dbReference>
<name>A0A915JFZ2_ROMCU</name>